<dbReference type="RefSeq" id="WP_024565381.1">
    <property type="nucleotide sequence ID" value="NZ_CP007547.1"/>
</dbReference>
<dbReference type="HOGENOM" id="CLU_1552890_0_0_10"/>
<reference evidence="1" key="1">
    <citation type="journal article" date="2013" name="Lancet">
        <title>First case of E anophelis outbreak in an intensive-care unit.</title>
        <authorList>
            <person name="Teo J."/>
            <person name="Tan S.Y."/>
            <person name="Tay M."/>
            <person name="Ding Y."/>
            <person name="Kjelleberg S."/>
            <person name="Givskov M."/>
            <person name="Lin R.T."/>
            <person name="Yang L."/>
        </authorList>
    </citation>
    <scope>NUCLEOTIDE SEQUENCE [LARGE SCALE GENOMIC DNA]</scope>
    <source>
        <strain evidence="1">NUHP1</strain>
    </source>
</reference>
<gene>
    <name evidence="1" type="ORF">BD94_3485</name>
</gene>
<dbReference type="AlphaFoldDB" id="A0A077ENZ6"/>
<protein>
    <submittedName>
        <fullName evidence="1">Uncharacterized protein</fullName>
    </submittedName>
</protein>
<reference evidence="1" key="2">
    <citation type="journal article" date="2015" name="Genome Biol. Evol.">
        <title>Complete Genome Sequence and Transcriptomic Analysis of the Novel Pathogen Elizabethkingia anophelis in Response to Oxidative Stress.</title>
        <authorList>
            <person name="Li Y."/>
            <person name="Liu Y."/>
            <person name="Chew S.C."/>
            <person name="Tay M."/>
            <person name="Salido M.M."/>
            <person name="Teo J."/>
            <person name="Lauro F.M."/>
            <person name="Givskov M."/>
            <person name="Yang L."/>
        </authorList>
    </citation>
    <scope>NUCLEOTIDE SEQUENCE</scope>
    <source>
        <strain evidence="1">NUHP1</strain>
    </source>
</reference>
<organism evidence="1 2">
    <name type="scientific">Elizabethkingia anophelis NUHP1</name>
    <dbReference type="NCBI Taxonomy" id="1338011"/>
    <lineage>
        <taxon>Bacteria</taxon>
        <taxon>Pseudomonadati</taxon>
        <taxon>Bacteroidota</taxon>
        <taxon>Flavobacteriia</taxon>
        <taxon>Flavobacteriales</taxon>
        <taxon>Weeksellaceae</taxon>
        <taxon>Elizabethkingia</taxon>
    </lineage>
</organism>
<sequence>MKDTHVYNDKKYKGNLLSIKSPYKHLTQLEFLLEDIFSILHKQQPGCLFIECSRPTYDYDLNDLNNEIKSSIRDKDIYFSSNTSEIRYSDNDFKNNEILDILPKLWFAYEHLCFRFTNVKNNNINDYYRKPWYEIANMVESYIVFKGIEEDVVWIGKSDNLEFKKILEMQIL</sequence>
<name>A0A077ENZ6_9FLAO</name>
<evidence type="ECO:0000313" key="1">
    <source>
        <dbReference type="EMBL" id="AIL47260.1"/>
    </source>
</evidence>
<evidence type="ECO:0000313" key="2">
    <source>
        <dbReference type="Proteomes" id="UP000028933"/>
    </source>
</evidence>
<proteinExistence type="predicted"/>
<dbReference type="Proteomes" id="UP000028933">
    <property type="component" value="Chromosome"/>
</dbReference>
<dbReference type="KEGG" id="eao:BD94_3485"/>
<accession>A0A077ENZ6</accession>
<dbReference type="EMBL" id="CP007547">
    <property type="protein sequence ID" value="AIL47260.1"/>
    <property type="molecule type" value="Genomic_DNA"/>
</dbReference>